<dbReference type="PROSITE" id="PS50887">
    <property type="entry name" value="GGDEF"/>
    <property type="match status" value="1"/>
</dbReference>
<dbReference type="PROSITE" id="PS50885">
    <property type="entry name" value="HAMP"/>
    <property type="match status" value="1"/>
</dbReference>
<dbReference type="InterPro" id="IPR043128">
    <property type="entry name" value="Rev_trsase/Diguanyl_cyclase"/>
</dbReference>
<dbReference type="Gene3D" id="3.30.70.270">
    <property type="match status" value="1"/>
</dbReference>
<evidence type="ECO:0000259" key="2">
    <source>
        <dbReference type="PROSITE" id="PS50883"/>
    </source>
</evidence>
<comment type="caution">
    <text evidence="5">The sequence shown here is derived from an EMBL/GenBank/DDBJ whole genome shotgun (WGS) entry which is preliminary data.</text>
</comment>
<keyword evidence="1" id="KW-0472">Membrane</keyword>
<dbReference type="InterPro" id="IPR029150">
    <property type="entry name" value="dCache_3"/>
</dbReference>
<feature type="domain" description="EAL" evidence="2">
    <location>
        <begin position="511"/>
        <end position="764"/>
    </location>
</feature>
<dbReference type="SMART" id="SM00304">
    <property type="entry name" value="HAMP"/>
    <property type="match status" value="1"/>
</dbReference>
<dbReference type="Gene3D" id="3.20.20.450">
    <property type="entry name" value="EAL domain"/>
    <property type="match status" value="1"/>
</dbReference>
<dbReference type="Pfam" id="PF00563">
    <property type="entry name" value="EAL"/>
    <property type="match status" value="1"/>
</dbReference>
<evidence type="ECO:0000313" key="5">
    <source>
        <dbReference type="EMBL" id="MFC4257567.1"/>
    </source>
</evidence>
<dbReference type="PANTHER" id="PTHR33121:SF19">
    <property type="entry name" value="CYCLIC DI-GMP PHOSPHODIESTERASE PA2567"/>
    <property type="match status" value="1"/>
</dbReference>
<feature type="domain" description="HAMP" evidence="3">
    <location>
        <begin position="287"/>
        <end position="339"/>
    </location>
</feature>
<reference evidence="6" key="1">
    <citation type="journal article" date="2019" name="Int. J. Syst. Evol. Microbiol.">
        <title>The Global Catalogue of Microorganisms (GCM) 10K type strain sequencing project: providing services to taxonomists for standard genome sequencing and annotation.</title>
        <authorList>
            <consortium name="The Broad Institute Genomics Platform"/>
            <consortium name="The Broad Institute Genome Sequencing Center for Infectious Disease"/>
            <person name="Wu L."/>
            <person name="Ma J."/>
        </authorList>
    </citation>
    <scope>NUCLEOTIDE SEQUENCE [LARGE SCALE GENOMIC DNA]</scope>
    <source>
        <strain evidence="6">CECT 7297</strain>
    </source>
</reference>
<dbReference type="CDD" id="cd01948">
    <property type="entry name" value="EAL"/>
    <property type="match status" value="1"/>
</dbReference>
<dbReference type="SUPFAM" id="SSF55073">
    <property type="entry name" value="Nucleotide cyclase"/>
    <property type="match status" value="1"/>
</dbReference>
<keyword evidence="6" id="KW-1185">Reference proteome</keyword>
<evidence type="ECO:0000313" key="6">
    <source>
        <dbReference type="Proteomes" id="UP001595798"/>
    </source>
</evidence>
<dbReference type="InterPro" id="IPR029787">
    <property type="entry name" value="Nucleotide_cyclase"/>
</dbReference>
<dbReference type="InterPro" id="IPR035919">
    <property type="entry name" value="EAL_sf"/>
</dbReference>
<dbReference type="SMART" id="SM00052">
    <property type="entry name" value="EAL"/>
    <property type="match status" value="1"/>
</dbReference>
<name>A0ABV8QDJ7_9GAMM</name>
<dbReference type="InterPro" id="IPR003660">
    <property type="entry name" value="HAMP_dom"/>
</dbReference>
<dbReference type="RefSeq" id="WP_379884798.1">
    <property type="nucleotide sequence ID" value="NZ_JBHSDI010000001.1"/>
</dbReference>
<gene>
    <name evidence="5" type="ORF">ACFOZ5_00825</name>
</gene>
<dbReference type="InterPro" id="IPR050706">
    <property type="entry name" value="Cyclic-di-GMP_PDE-like"/>
</dbReference>
<proteinExistence type="predicted"/>
<organism evidence="5 6">
    <name type="scientific">Marinobacter lacisalsi</name>
    <dbReference type="NCBI Taxonomy" id="475979"/>
    <lineage>
        <taxon>Bacteria</taxon>
        <taxon>Pseudomonadati</taxon>
        <taxon>Pseudomonadota</taxon>
        <taxon>Gammaproteobacteria</taxon>
        <taxon>Pseudomonadales</taxon>
        <taxon>Marinobacteraceae</taxon>
        <taxon>Marinobacter</taxon>
    </lineage>
</organism>
<feature type="transmembrane region" description="Helical" evidence="1">
    <location>
        <begin position="267"/>
        <end position="289"/>
    </location>
</feature>
<dbReference type="InterPro" id="IPR001633">
    <property type="entry name" value="EAL_dom"/>
</dbReference>
<keyword evidence="1" id="KW-0812">Transmembrane</keyword>
<accession>A0ABV8QDJ7</accession>
<evidence type="ECO:0000259" key="4">
    <source>
        <dbReference type="PROSITE" id="PS50887"/>
    </source>
</evidence>
<protein>
    <submittedName>
        <fullName evidence="5">Bifunctional diguanylate cyclase/phosphodiesterase</fullName>
    </submittedName>
</protein>
<dbReference type="InterPro" id="IPR000160">
    <property type="entry name" value="GGDEF_dom"/>
</dbReference>
<dbReference type="Pfam" id="PF00990">
    <property type="entry name" value="GGDEF"/>
    <property type="match status" value="1"/>
</dbReference>
<dbReference type="SUPFAM" id="SSF141868">
    <property type="entry name" value="EAL domain-like"/>
    <property type="match status" value="1"/>
</dbReference>
<dbReference type="PROSITE" id="PS50883">
    <property type="entry name" value="EAL"/>
    <property type="match status" value="1"/>
</dbReference>
<dbReference type="EMBL" id="JBHSDI010000001">
    <property type="protein sequence ID" value="MFC4257567.1"/>
    <property type="molecule type" value="Genomic_DNA"/>
</dbReference>
<evidence type="ECO:0000259" key="3">
    <source>
        <dbReference type="PROSITE" id="PS50885"/>
    </source>
</evidence>
<dbReference type="NCBIfam" id="TIGR00254">
    <property type="entry name" value="GGDEF"/>
    <property type="match status" value="1"/>
</dbReference>
<dbReference type="SMART" id="SM00267">
    <property type="entry name" value="GGDEF"/>
    <property type="match status" value="1"/>
</dbReference>
<evidence type="ECO:0000256" key="1">
    <source>
        <dbReference type="SAM" id="Phobius"/>
    </source>
</evidence>
<sequence length="778" mass="84409">MSPGGLGFRGRLLAAMLSLVAATALVLGLSFMLYLLEDEEQRAADSLDVAARVTSEIMDGRSELLTGNLQVLVDDFGFRSAIASDNQATMESTLANHAGRAGADVAIVLDNDGTPLASIGAADTGIQEFLPQLLASATNNGQAGQIISTGNRALQMFVVPVSGAGLRAWLVAGFALDDRFARRLAELTGTDVVFRSRSGSSLLAASRPPDAMGQLPRLGTTGQMVETKGFFSRALDLGSGQPSPVQAVLLIDREQALANYYDRAADLALILLLSVVLSGLVVLVIARALGRPVLDLARFATAIGDGRTVAEPPPPRTRELRTLQDALTTMQQRVLEREEHIRFSALHDDLTGLANRKALNETLAKALADRQPLLLAGLTLTRFRALNDTLGFEFGDRTLILAADRLRAFLPERTLLLTRSGGNEFVLLTDQAEGPLDSLLTKLRDALQASARIGETPINLQVAVAGLELPRDATTLDELRRRLRLTLKRAEHSPEQVAHYEPGGDESHLRELTLTQDLRHAIANDGLNLVYQPKIEMGTARMVQVEALARWHHPELGFISPEEFILLAEQTGQIGNLTRFILTRIARDLAGLHHGGLMIGAAINLSALDLSNPQLPEDIRRAFADQAIDCQRLTFEVTESAIMTDTESAQSTLEQLRAMGVSLSVDDFGTGYSSLSQLRQLPVQELKIDKSFVLRLNEEPQDQLIVRSTVDMAHGLGLTVVAEGIENLDSWRLLQGWGCDKGQGFYMARPMPPADLPGWASDFREQATKLRQMTGDSS</sequence>
<dbReference type="Pfam" id="PF14827">
    <property type="entry name" value="dCache_3"/>
    <property type="match status" value="1"/>
</dbReference>
<dbReference type="Proteomes" id="UP001595798">
    <property type="component" value="Unassembled WGS sequence"/>
</dbReference>
<feature type="transmembrane region" description="Helical" evidence="1">
    <location>
        <begin position="12"/>
        <end position="36"/>
    </location>
</feature>
<dbReference type="PANTHER" id="PTHR33121">
    <property type="entry name" value="CYCLIC DI-GMP PHOSPHODIESTERASE PDEF"/>
    <property type="match status" value="1"/>
</dbReference>
<dbReference type="Gene3D" id="6.10.340.10">
    <property type="match status" value="1"/>
</dbReference>
<feature type="domain" description="GGDEF" evidence="4">
    <location>
        <begin position="371"/>
        <end position="502"/>
    </location>
</feature>
<dbReference type="CDD" id="cd01949">
    <property type="entry name" value="GGDEF"/>
    <property type="match status" value="1"/>
</dbReference>
<keyword evidence="1" id="KW-1133">Transmembrane helix</keyword>